<evidence type="ECO:0000313" key="13">
    <source>
        <dbReference type="EMBL" id="CAB4596746.1"/>
    </source>
</evidence>
<dbReference type="AlphaFoldDB" id="A0A6J6G646"/>
<comment type="similarity">
    <text evidence="3">Belongs to the aspartokinase family.</text>
</comment>
<keyword evidence="7" id="KW-0547">Nucleotide-binding</keyword>
<dbReference type="CDD" id="cd04923">
    <property type="entry name" value="ACT_AK-LysC-DapG-like_2"/>
    <property type="match status" value="1"/>
</dbReference>
<dbReference type="GO" id="GO:0004072">
    <property type="term" value="F:aspartate kinase activity"/>
    <property type="evidence" value="ECO:0007669"/>
    <property type="project" value="UniProtKB-EC"/>
</dbReference>
<dbReference type="InterPro" id="IPR001341">
    <property type="entry name" value="Asp_kinase"/>
</dbReference>
<keyword evidence="8" id="KW-0418">Kinase</keyword>
<dbReference type="PANTHER" id="PTHR21499">
    <property type="entry name" value="ASPARTATE KINASE"/>
    <property type="match status" value="1"/>
</dbReference>
<dbReference type="NCBIfam" id="NF005154">
    <property type="entry name" value="PRK06635.1-2"/>
    <property type="match status" value="1"/>
</dbReference>
<dbReference type="InterPro" id="IPR001048">
    <property type="entry name" value="Asp/Glu/Uridylate_kinase"/>
</dbReference>
<dbReference type="FunFam" id="3.30.2130.10:FF:000002">
    <property type="entry name" value="Aspartokinase"/>
    <property type="match status" value="1"/>
</dbReference>
<dbReference type="PIRSF" id="PIRSF000726">
    <property type="entry name" value="Asp_kin"/>
    <property type="match status" value="1"/>
</dbReference>
<keyword evidence="10" id="KW-0457">Lysine biosynthesis</keyword>
<reference evidence="13" key="1">
    <citation type="submission" date="2020-05" db="EMBL/GenBank/DDBJ databases">
        <authorList>
            <person name="Chiriac C."/>
            <person name="Salcher M."/>
            <person name="Ghai R."/>
            <person name="Kavagutti S V."/>
        </authorList>
    </citation>
    <scope>NUCLEOTIDE SEQUENCE</scope>
</reference>
<organism evidence="13">
    <name type="scientific">freshwater metagenome</name>
    <dbReference type="NCBI Taxonomy" id="449393"/>
    <lineage>
        <taxon>unclassified sequences</taxon>
        <taxon>metagenomes</taxon>
        <taxon>ecological metagenomes</taxon>
    </lineage>
</organism>
<dbReference type="NCBIfam" id="TIGR00657">
    <property type="entry name" value="asp_kinases"/>
    <property type="match status" value="1"/>
</dbReference>
<dbReference type="InterPro" id="IPR005260">
    <property type="entry name" value="Asp_kin_monofn"/>
</dbReference>
<dbReference type="PANTHER" id="PTHR21499:SF3">
    <property type="entry name" value="ASPARTOKINASE"/>
    <property type="match status" value="1"/>
</dbReference>
<dbReference type="NCBIfam" id="TIGR00656">
    <property type="entry name" value="asp_kin_monofn"/>
    <property type="match status" value="1"/>
</dbReference>
<evidence type="ECO:0000256" key="11">
    <source>
        <dbReference type="ARBA" id="ARBA00047872"/>
    </source>
</evidence>
<dbReference type="Pfam" id="PF22468">
    <property type="entry name" value="ACT_9"/>
    <property type="match status" value="1"/>
</dbReference>
<evidence type="ECO:0000256" key="1">
    <source>
        <dbReference type="ARBA" id="ARBA00004986"/>
    </source>
</evidence>
<name>A0A6J6G646_9ZZZZ</name>
<evidence type="ECO:0000256" key="6">
    <source>
        <dbReference type="ARBA" id="ARBA00022679"/>
    </source>
</evidence>
<dbReference type="EC" id="2.7.2.4" evidence="4"/>
<proteinExistence type="inferred from homology"/>
<dbReference type="InterPro" id="IPR002912">
    <property type="entry name" value="ACT_dom"/>
</dbReference>
<keyword evidence="6" id="KW-0808">Transferase</keyword>
<dbReference type="UniPathway" id="UPA00051">
    <property type="reaction ID" value="UER00462"/>
</dbReference>
<protein>
    <recommendedName>
        <fullName evidence="4">aspartate kinase</fullName>
        <ecNumber evidence="4">2.7.2.4</ecNumber>
    </recommendedName>
</protein>
<comment type="catalytic activity">
    <reaction evidence="11">
        <text>L-aspartate + ATP = 4-phospho-L-aspartate + ADP</text>
        <dbReference type="Rhea" id="RHEA:23776"/>
        <dbReference type="ChEBI" id="CHEBI:29991"/>
        <dbReference type="ChEBI" id="CHEBI:30616"/>
        <dbReference type="ChEBI" id="CHEBI:57535"/>
        <dbReference type="ChEBI" id="CHEBI:456216"/>
        <dbReference type="EC" id="2.7.2.4"/>
    </reaction>
</comment>
<evidence type="ECO:0000256" key="8">
    <source>
        <dbReference type="ARBA" id="ARBA00022777"/>
    </source>
</evidence>
<dbReference type="FunFam" id="3.40.1160.10:FF:000002">
    <property type="entry name" value="Aspartokinase"/>
    <property type="match status" value="1"/>
</dbReference>
<dbReference type="CDD" id="cd04913">
    <property type="entry name" value="ACT_AKii-LysC-BS-like_1"/>
    <property type="match status" value="1"/>
</dbReference>
<dbReference type="InterPro" id="IPR045865">
    <property type="entry name" value="ACT-like_dom_sf"/>
</dbReference>
<dbReference type="PROSITE" id="PS51671">
    <property type="entry name" value="ACT"/>
    <property type="match status" value="2"/>
</dbReference>
<sequence length="417" mass="43993">MALIVQKYGGTSVADPDRIRAVAEHVAFTKRRGNDVVVVVSAMGKATDNLIALADSVSKVQPGREMDMLLTTGERVSAALTTMALQALGIDAVSFTGSQVGIITDNAHRKAKIVEVKGDRVREALAEGKVAVVAGFQGVSLDKEITTLGRGASDLTASALAKALDADACEIYTDVTGVFTADPRIVPQARKLQRISFDEMLEMAGAGSKVLALRSVEFARNHNVPLHVRSSFTWEQGTWVTDEQESNMEEPIISGVVTDLSESKVTIVAVPDRPGISAALFEPLAAANVNVDMIVQNTSHDGTTDISFTMPKADMSTAESIVSRIASEIGARGVEHDSDIAKISLVGAGMKSSPGIAAKMFRTLADLDVNIAMISTSTIRISVVTASADLEKAARGLHSAFGLDSGEAYSAPLPERK</sequence>
<dbReference type="EMBL" id="CAEZSR010000278">
    <property type="protein sequence ID" value="CAB4596746.1"/>
    <property type="molecule type" value="Genomic_DNA"/>
</dbReference>
<dbReference type="Pfam" id="PF00696">
    <property type="entry name" value="AA_kinase"/>
    <property type="match status" value="1"/>
</dbReference>
<dbReference type="UniPathway" id="UPA00050">
    <property type="reaction ID" value="UER00461"/>
</dbReference>
<dbReference type="GO" id="GO:0009090">
    <property type="term" value="P:homoserine biosynthetic process"/>
    <property type="evidence" value="ECO:0007669"/>
    <property type="project" value="TreeGrafter"/>
</dbReference>
<dbReference type="InterPro" id="IPR018042">
    <property type="entry name" value="Aspartate_kinase_CS"/>
</dbReference>
<feature type="domain" description="ACT" evidence="12">
    <location>
        <begin position="345"/>
        <end position="417"/>
    </location>
</feature>
<dbReference type="InterPro" id="IPR054352">
    <property type="entry name" value="ACT_Aspartokinase"/>
</dbReference>
<dbReference type="NCBIfam" id="NF005155">
    <property type="entry name" value="PRK06635.1-4"/>
    <property type="match status" value="1"/>
</dbReference>
<evidence type="ECO:0000256" key="3">
    <source>
        <dbReference type="ARBA" id="ARBA00010122"/>
    </source>
</evidence>
<dbReference type="PROSITE" id="PS00324">
    <property type="entry name" value="ASPARTOKINASE"/>
    <property type="match status" value="1"/>
</dbReference>
<evidence type="ECO:0000256" key="5">
    <source>
        <dbReference type="ARBA" id="ARBA00022605"/>
    </source>
</evidence>
<keyword evidence="5" id="KW-0028">Amino-acid biosynthesis</keyword>
<evidence type="ECO:0000256" key="2">
    <source>
        <dbReference type="ARBA" id="ARBA00005139"/>
    </source>
</evidence>
<gene>
    <name evidence="13" type="ORF">UFOPK1493_04051</name>
</gene>
<evidence type="ECO:0000256" key="4">
    <source>
        <dbReference type="ARBA" id="ARBA00013059"/>
    </source>
</evidence>
<dbReference type="GO" id="GO:0009088">
    <property type="term" value="P:threonine biosynthetic process"/>
    <property type="evidence" value="ECO:0007669"/>
    <property type="project" value="UniProtKB-UniPathway"/>
</dbReference>
<dbReference type="Gene3D" id="3.40.1160.10">
    <property type="entry name" value="Acetylglutamate kinase-like"/>
    <property type="match status" value="1"/>
</dbReference>
<dbReference type="SUPFAM" id="SSF55021">
    <property type="entry name" value="ACT-like"/>
    <property type="match status" value="2"/>
</dbReference>
<evidence type="ECO:0000256" key="7">
    <source>
        <dbReference type="ARBA" id="ARBA00022741"/>
    </source>
</evidence>
<accession>A0A6J6G646</accession>
<dbReference type="Pfam" id="PF01842">
    <property type="entry name" value="ACT"/>
    <property type="match status" value="1"/>
</dbReference>
<keyword evidence="9" id="KW-0067">ATP-binding</keyword>
<evidence type="ECO:0000256" key="10">
    <source>
        <dbReference type="ARBA" id="ARBA00023154"/>
    </source>
</evidence>
<dbReference type="SUPFAM" id="SSF53633">
    <property type="entry name" value="Carbamate kinase-like"/>
    <property type="match status" value="1"/>
</dbReference>
<evidence type="ECO:0000256" key="9">
    <source>
        <dbReference type="ARBA" id="ARBA00022840"/>
    </source>
</evidence>
<dbReference type="Gene3D" id="3.30.2130.10">
    <property type="entry name" value="VC0802-like"/>
    <property type="match status" value="1"/>
</dbReference>
<feature type="domain" description="ACT" evidence="12">
    <location>
        <begin position="265"/>
        <end position="339"/>
    </location>
</feature>
<dbReference type="GO" id="GO:0005829">
    <property type="term" value="C:cytosol"/>
    <property type="evidence" value="ECO:0007669"/>
    <property type="project" value="TreeGrafter"/>
</dbReference>
<dbReference type="CDD" id="cd04261">
    <property type="entry name" value="AAK_AKii-LysC-BS"/>
    <property type="match status" value="1"/>
</dbReference>
<comment type="pathway">
    <text evidence="2">Amino-acid biosynthesis; L-threonine biosynthesis; L-threonine from L-aspartate: step 1/5.</text>
</comment>
<evidence type="ECO:0000259" key="12">
    <source>
        <dbReference type="PROSITE" id="PS51671"/>
    </source>
</evidence>
<dbReference type="InterPro" id="IPR036393">
    <property type="entry name" value="AceGlu_kinase-like_sf"/>
</dbReference>
<dbReference type="GO" id="GO:0005524">
    <property type="term" value="F:ATP binding"/>
    <property type="evidence" value="ECO:0007669"/>
    <property type="project" value="UniProtKB-KW"/>
</dbReference>
<dbReference type="GO" id="GO:0009089">
    <property type="term" value="P:lysine biosynthetic process via diaminopimelate"/>
    <property type="evidence" value="ECO:0007669"/>
    <property type="project" value="InterPro"/>
</dbReference>
<comment type="pathway">
    <text evidence="1">Amino-acid biosynthesis; L-methionine biosynthesis via de novo pathway; L-homoserine from L-aspartate: step 1/3.</text>
</comment>
<dbReference type="InterPro" id="IPR041740">
    <property type="entry name" value="AKii-LysC-BS"/>
</dbReference>